<gene>
    <name evidence="1" type="ORF">SAMN05192568_108910</name>
</gene>
<proteinExistence type="predicted"/>
<dbReference type="EMBL" id="FOTK01000089">
    <property type="protein sequence ID" value="SFM97075.1"/>
    <property type="molecule type" value="Genomic_DNA"/>
</dbReference>
<reference evidence="2" key="1">
    <citation type="submission" date="2016-10" db="EMBL/GenBank/DDBJ databases">
        <authorList>
            <person name="Varghese N."/>
            <person name="Submissions S."/>
        </authorList>
    </citation>
    <scope>NUCLEOTIDE SEQUENCE [LARGE SCALE GENOMIC DNA]</scope>
    <source>
        <strain evidence="2">BL36</strain>
    </source>
</reference>
<name>A0A1I4V7E7_9HYPH</name>
<dbReference type="RefSeq" id="WP_139234332.1">
    <property type="nucleotide sequence ID" value="NZ_FOTK01000089.1"/>
</dbReference>
<dbReference type="STRING" id="582667.SAMN05192568_108910"/>
<evidence type="ECO:0000313" key="1">
    <source>
        <dbReference type="EMBL" id="SFM97075.1"/>
    </source>
</evidence>
<dbReference type="Proteomes" id="UP000199048">
    <property type="component" value="Unassembled WGS sequence"/>
</dbReference>
<keyword evidence="2" id="KW-1185">Reference proteome</keyword>
<evidence type="ECO:0000313" key="2">
    <source>
        <dbReference type="Proteomes" id="UP000199048"/>
    </source>
</evidence>
<dbReference type="AlphaFoldDB" id="A0A1I4V7E7"/>
<organism evidence="1 2">
    <name type="scientific">Methylobacterium pseudosasicola</name>
    <dbReference type="NCBI Taxonomy" id="582667"/>
    <lineage>
        <taxon>Bacteria</taxon>
        <taxon>Pseudomonadati</taxon>
        <taxon>Pseudomonadota</taxon>
        <taxon>Alphaproteobacteria</taxon>
        <taxon>Hyphomicrobiales</taxon>
        <taxon>Methylobacteriaceae</taxon>
        <taxon>Methylobacterium</taxon>
    </lineage>
</organism>
<protein>
    <submittedName>
        <fullName evidence="1">Uncharacterized protein</fullName>
    </submittedName>
</protein>
<sequence>MSDQYSRTIAWLQARIEASRQDAEAHPQGHGNRAFYQGQAVAYESALSALLINARLLAADRAPATEVAR</sequence>
<accession>A0A1I4V7E7</accession>